<evidence type="ECO:0000313" key="2">
    <source>
        <dbReference type="Proteomes" id="UP000235965"/>
    </source>
</evidence>
<protein>
    <submittedName>
        <fullName evidence="1">Uncharacterized protein</fullName>
    </submittedName>
</protein>
<reference evidence="1 2" key="1">
    <citation type="submission" date="2017-12" db="EMBL/GenBank/DDBJ databases">
        <title>Hemimetabolous genomes reveal molecular basis of termite eusociality.</title>
        <authorList>
            <person name="Harrison M.C."/>
            <person name="Jongepier E."/>
            <person name="Robertson H.M."/>
            <person name="Arning N."/>
            <person name="Bitard-Feildel T."/>
            <person name="Chao H."/>
            <person name="Childers C.P."/>
            <person name="Dinh H."/>
            <person name="Doddapaneni H."/>
            <person name="Dugan S."/>
            <person name="Gowin J."/>
            <person name="Greiner C."/>
            <person name="Han Y."/>
            <person name="Hu H."/>
            <person name="Hughes D.S.T."/>
            <person name="Huylmans A.-K."/>
            <person name="Kemena C."/>
            <person name="Kremer L.P.M."/>
            <person name="Lee S.L."/>
            <person name="Lopez-Ezquerra A."/>
            <person name="Mallet L."/>
            <person name="Monroy-Kuhn J.M."/>
            <person name="Moser A."/>
            <person name="Murali S.C."/>
            <person name="Muzny D.M."/>
            <person name="Otani S."/>
            <person name="Piulachs M.-D."/>
            <person name="Poelchau M."/>
            <person name="Qu J."/>
            <person name="Schaub F."/>
            <person name="Wada-Katsumata A."/>
            <person name="Worley K.C."/>
            <person name="Xie Q."/>
            <person name="Ylla G."/>
            <person name="Poulsen M."/>
            <person name="Gibbs R.A."/>
            <person name="Schal C."/>
            <person name="Richards S."/>
            <person name="Belles X."/>
            <person name="Korb J."/>
            <person name="Bornberg-Bauer E."/>
        </authorList>
    </citation>
    <scope>NUCLEOTIDE SEQUENCE [LARGE SCALE GENOMIC DNA]</scope>
    <source>
        <tissue evidence="1">Whole body</tissue>
    </source>
</reference>
<evidence type="ECO:0000313" key="1">
    <source>
        <dbReference type="EMBL" id="PNF34764.1"/>
    </source>
</evidence>
<organism evidence="1 2">
    <name type="scientific">Cryptotermes secundus</name>
    <dbReference type="NCBI Taxonomy" id="105785"/>
    <lineage>
        <taxon>Eukaryota</taxon>
        <taxon>Metazoa</taxon>
        <taxon>Ecdysozoa</taxon>
        <taxon>Arthropoda</taxon>
        <taxon>Hexapoda</taxon>
        <taxon>Insecta</taxon>
        <taxon>Pterygota</taxon>
        <taxon>Neoptera</taxon>
        <taxon>Polyneoptera</taxon>
        <taxon>Dictyoptera</taxon>
        <taxon>Blattodea</taxon>
        <taxon>Blattoidea</taxon>
        <taxon>Termitoidae</taxon>
        <taxon>Kalotermitidae</taxon>
        <taxon>Cryptotermitinae</taxon>
        <taxon>Cryptotermes</taxon>
    </lineage>
</organism>
<dbReference type="AlphaFoldDB" id="A0A2J7R1Q2"/>
<feature type="non-terminal residue" evidence="1">
    <location>
        <position position="1"/>
    </location>
</feature>
<keyword evidence="2" id="KW-1185">Reference proteome</keyword>
<dbReference type="Proteomes" id="UP000235965">
    <property type="component" value="Unassembled WGS sequence"/>
</dbReference>
<dbReference type="InParanoid" id="A0A2J7R1Q2"/>
<proteinExistence type="predicted"/>
<accession>A0A2J7R1Q2</accession>
<comment type="caution">
    <text evidence="1">The sequence shown here is derived from an EMBL/GenBank/DDBJ whole genome shotgun (WGS) entry which is preliminary data.</text>
</comment>
<dbReference type="EMBL" id="NEVH01008202">
    <property type="protein sequence ID" value="PNF34764.1"/>
    <property type="molecule type" value="Genomic_DNA"/>
</dbReference>
<sequence length="84" mass="9475">GLTLRESLNKIFPNIWIGRDGPISSPPRSPDIIPMEFFFISCKINSEVASVTAQMLENTWLEIQYRSAILHATNGVHAQTSCWK</sequence>
<gene>
    <name evidence="1" type="ORF">B7P43_G03776</name>
</gene>
<name>A0A2J7R1Q2_9NEOP</name>